<protein>
    <recommendedName>
        <fullName evidence="11">ATP-dependent DNA helicase</fullName>
        <ecNumber evidence="11">5.6.2.4</ecNumber>
    </recommendedName>
</protein>
<keyword evidence="5 10" id="KW-0067">ATP-binding</keyword>
<feature type="region of interest" description="Disordered" evidence="12">
    <location>
        <begin position="642"/>
        <end position="730"/>
    </location>
</feature>
<keyword evidence="16" id="KW-1185">Reference proteome</keyword>
<dbReference type="PANTHER" id="PTHR11070:SF2">
    <property type="entry name" value="ATP-DEPENDENT DNA HELICASE SRS2"/>
    <property type="match status" value="1"/>
</dbReference>
<evidence type="ECO:0000313" key="16">
    <source>
        <dbReference type="Proteomes" id="UP000191554"/>
    </source>
</evidence>
<name>A0A1V4SNM8_RUMHU</name>
<gene>
    <name evidence="15" type="primary">pcrA</name>
    <name evidence="15" type="ORF">CLHUN_07730</name>
</gene>
<evidence type="ECO:0000256" key="4">
    <source>
        <dbReference type="ARBA" id="ARBA00022806"/>
    </source>
</evidence>
<proteinExistence type="inferred from homology"/>
<dbReference type="GO" id="GO:0000725">
    <property type="term" value="P:recombinational repair"/>
    <property type="evidence" value="ECO:0007669"/>
    <property type="project" value="TreeGrafter"/>
</dbReference>
<dbReference type="InterPro" id="IPR000212">
    <property type="entry name" value="DNA_helicase_UvrD/REP"/>
</dbReference>
<keyword evidence="4 10" id="KW-0347">Helicase</keyword>
<dbReference type="AlphaFoldDB" id="A0A1V4SNM8"/>
<dbReference type="GO" id="GO:0005829">
    <property type="term" value="C:cytosol"/>
    <property type="evidence" value="ECO:0007669"/>
    <property type="project" value="TreeGrafter"/>
</dbReference>
<dbReference type="CDD" id="cd18807">
    <property type="entry name" value="SF1_C_UvrD"/>
    <property type="match status" value="1"/>
</dbReference>
<evidence type="ECO:0000256" key="9">
    <source>
        <dbReference type="ARBA" id="ARBA00048988"/>
    </source>
</evidence>
<dbReference type="STRING" id="48256.CLHUN_07730"/>
<keyword evidence="3 10" id="KW-0378">Hydrolase</keyword>
<evidence type="ECO:0000256" key="5">
    <source>
        <dbReference type="ARBA" id="ARBA00022840"/>
    </source>
</evidence>
<keyword evidence="6 11" id="KW-0238">DNA-binding</keyword>
<dbReference type="GO" id="GO:0009314">
    <property type="term" value="P:response to radiation"/>
    <property type="evidence" value="ECO:0007669"/>
    <property type="project" value="UniProtKB-ARBA"/>
</dbReference>
<evidence type="ECO:0000256" key="3">
    <source>
        <dbReference type="ARBA" id="ARBA00022801"/>
    </source>
</evidence>
<evidence type="ECO:0000256" key="10">
    <source>
        <dbReference type="PROSITE-ProRule" id="PRU00560"/>
    </source>
</evidence>
<feature type="domain" description="UvrD-like helicase ATP-binding" evidence="13">
    <location>
        <begin position="5"/>
        <end position="285"/>
    </location>
</feature>
<dbReference type="CDD" id="cd17932">
    <property type="entry name" value="DEXQc_UvrD"/>
    <property type="match status" value="1"/>
</dbReference>
<keyword evidence="7" id="KW-0413">Isomerase</keyword>
<reference evidence="15 16" key="1">
    <citation type="submission" date="2017-03" db="EMBL/GenBank/DDBJ databases">
        <title>Genome sequence of Clostridium hungatei DSM 14427.</title>
        <authorList>
            <person name="Poehlein A."/>
            <person name="Daniel R."/>
        </authorList>
    </citation>
    <scope>NUCLEOTIDE SEQUENCE [LARGE SCALE GENOMIC DNA]</scope>
    <source>
        <strain evidence="15 16">DSM 14427</strain>
    </source>
</reference>
<dbReference type="GO" id="GO:0033202">
    <property type="term" value="C:DNA helicase complex"/>
    <property type="evidence" value="ECO:0007669"/>
    <property type="project" value="TreeGrafter"/>
</dbReference>
<evidence type="ECO:0000259" key="14">
    <source>
        <dbReference type="PROSITE" id="PS51217"/>
    </source>
</evidence>
<dbReference type="GO" id="GO:0003677">
    <property type="term" value="F:DNA binding"/>
    <property type="evidence" value="ECO:0007669"/>
    <property type="project" value="UniProtKB-KW"/>
</dbReference>
<dbReference type="NCBIfam" id="TIGR01073">
    <property type="entry name" value="pcrA"/>
    <property type="match status" value="1"/>
</dbReference>
<dbReference type="Pfam" id="PF13361">
    <property type="entry name" value="UvrD_C"/>
    <property type="match status" value="1"/>
</dbReference>
<comment type="similarity">
    <text evidence="1 11">Belongs to the helicase family. UvrD subfamily.</text>
</comment>
<evidence type="ECO:0000256" key="6">
    <source>
        <dbReference type="ARBA" id="ARBA00023125"/>
    </source>
</evidence>
<dbReference type="InterPro" id="IPR013986">
    <property type="entry name" value="DExx_box_DNA_helicase_dom_sf"/>
</dbReference>
<evidence type="ECO:0000256" key="2">
    <source>
        <dbReference type="ARBA" id="ARBA00022741"/>
    </source>
</evidence>
<evidence type="ECO:0000259" key="13">
    <source>
        <dbReference type="PROSITE" id="PS51198"/>
    </source>
</evidence>
<dbReference type="EC" id="5.6.2.4" evidence="11"/>
<dbReference type="Gene3D" id="1.10.486.10">
    <property type="entry name" value="PCRA, domain 4"/>
    <property type="match status" value="1"/>
</dbReference>
<feature type="compositionally biased region" description="Polar residues" evidence="12">
    <location>
        <begin position="644"/>
        <end position="654"/>
    </location>
</feature>
<organism evidence="15 16">
    <name type="scientific">Ruminiclostridium hungatei</name>
    <name type="common">Clostridium hungatei</name>
    <dbReference type="NCBI Taxonomy" id="48256"/>
    <lineage>
        <taxon>Bacteria</taxon>
        <taxon>Bacillati</taxon>
        <taxon>Bacillota</taxon>
        <taxon>Clostridia</taxon>
        <taxon>Eubacteriales</taxon>
        <taxon>Oscillospiraceae</taxon>
        <taxon>Ruminiclostridium</taxon>
    </lineage>
</organism>
<dbReference type="GO" id="GO:0043138">
    <property type="term" value="F:3'-5' DNA helicase activity"/>
    <property type="evidence" value="ECO:0007669"/>
    <property type="project" value="UniProtKB-EC"/>
</dbReference>
<comment type="catalytic activity">
    <reaction evidence="9 11">
        <text>ATP + H2O = ADP + phosphate + H(+)</text>
        <dbReference type="Rhea" id="RHEA:13065"/>
        <dbReference type="ChEBI" id="CHEBI:15377"/>
        <dbReference type="ChEBI" id="CHEBI:15378"/>
        <dbReference type="ChEBI" id="CHEBI:30616"/>
        <dbReference type="ChEBI" id="CHEBI:43474"/>
        <dbReference type="ChEBI" id="CHEBI:456216"/>
        <dbReference type="EC" id="5.6.2.4"/>
    </reaction>
</comment>
<dbReference type="GO" id="GO:0005524">
    <property type="term" value="F:ATP binding"/>
    <property type="evidence" value="ECO:0007669"/>
    <property type="project" value="UniProtKB-UniRule"/>
</dbReference>
<evidence type="ECO:0000256" key="8">
    <source>
        <dbReference type="ARBA" id="ARBA00034617"/>
    </source>
</evidence>
<dbReference type="SUPFAM" id="SSF52540">
    <property type="entry name" value="P-loop containing nucleoside triphosphate hydrolases"/>
    <property type="match status" value="1"/>
</dbReference>
<dbReference type="InterPro" id="IPR005751">
    <property type="entry name" value="ATP-dep_DNA_helicase_PcrA"/>
</dbReference>
<dbReference type="RefSeq" id="WP_207559134.1">
    <property type="nucleotide sequence ID" value="NZ_MZGX01000004.1"/>
</dbReference>
<evidence type="ECO:0000256" key="1">
    <source>
        <dbReference type="ARBA" id="ARBA00009922"/>
    </source>
</evidence>
<dbReference type="Proteomes" id="UP000191554">
    <property type="component" value="Unassembled WGS sequence"/>
</dbReference>
<dbReference type="Pfam" id="PF00580">
    <property type="entry name" value="UvrD-helicase"/>
    <property type="match status" value="1"/>
</dbReference>
<dbReference type="Gene3D" id="3.40.50.300">
    <property type="entry name" value="P-loop containing nucleotide triphosphate hydrolases"/>
    <property type="match status" value="2"/>
</dbReference>
<dbReference type="FunFam" id="1.10.486.10:FF:000003">
    <property type="entry name" value="ATP-dependent DNA helicase"/>
    <property type="match status" value="1"/>
</dbReference>
<feature type="binding site" evidence="10">
    <location>
        <begin position="26"/>
        <end position="33"/>
    </location>
    <ligand>
        <name>ATP</name>
        <dbReference type="ChEBI" id="CHEBI:30616"/>
    </ligand>
</feature>
<evidence type="ECO:0000256" key="12">
    <source>
        <dbReference type="SAM" id="MobiDB-lite"/>
    </source>
</evidence>
<evidence type="ECO:0000256" key="7">
    <source>
        <dbReference type="ARBA" id="ARBA00023235"/>
    </source>
</evidence>
<feature type="compositionally biased region" description="Low complexity" evidence="12">
    <location>
        <begin position="661"/>
        <end position="708"/>
    </location>
</feature>
<evidence type="ECO:0000256" key="11">
    <source>
        <dbReference type="RuleBase" id="RU364053"/>
    </source>
</evidence>
<dbReference type="EMBL" id="MZGX01000004">
    <property type="protein sequence ID" value="OPX45403.1"/>
    <property type="molecule type" value="Genomic_DNA"/>
</dbReference>
<comment type="catalytic activity">
    <reaction evidence="8">
        <text>Couples ATP hydrolysis with the unwinding of duplex DNA by translocating in the 3'-5' direction.</text>
        <dbReference type="EC" id="5.6.2.4"/>
    </reaction>
</comment>
<dbReference type="GO" id="GO:0006260">
    <property type="term" value="P:DNA replication"/>
    <property type="evidence" value="ECO:0007669"/>
    <property type="project" value="InterPro"/>
</dbReference>
<accession>A0A1V4SNM8</accession>
<feature type="domain" description="UvrD-like helicase C-terminal" evidence="14">
    <location>
        <begin position="286"/>
        <end position="560"/>
    </location>
</feature>
<dbReference type="PANTHER" id="PTHR11070">
    <property type="entry name" value="UVRD / RECB / PCRA DNA HELICASE FAMILY MEMBER"/>
    <property type="match status" value="1"/>
</dbReference>
<dbReference type="PROSITE" id="PS51198">
    <property type="entry name" value="UVRD_HELICASE_ATP_BIND"/>
    <property type="match status" value="1"/>
</dbReference>
<sequence>MDLLNGLNAEQKNAVLHDEGPLLILAGAGSGKTRVLTNRIAYLIREQGVLPYNILAITFTNKAAREMRERIDNLIGNLGNDMWVGTFHSICIRMLRRDIEKLGYDKSFVIYDTQDQQVVIKECIKELNINEKNFPPKSVLETIGKQKDELIDAVHFEKLYASDFRMGKISKLYSLYQKKLKSNNALDFDDIIMNTIRLFEQNPEVLEYYQRKFRYILVDEYQDTNTAQYTLVRKLSEAHGNLCVVGDDDQSIYGWRGANIRNILDFEKDFKGCKTIKLEQNYRSTQNILDAANYVIKNNTGRKSKSLWTDNKGGSRIVICENDNEHEEALYTAREIQRLAMEDNRKYREFAVLYRINAQSRVLEEMFMREGLPYKIVGGQKFYDRKEIKDIIAYLRLIQNPADNVSLKRVVNVPKRGIGDATVDAAENLALESGVSIFSIISNAEECPSLKRAANKLGNFSTMILKLRTMKENMGIAQLLDLVVDDTGILREYEMENTVEAQSRIENIKELKSVAMEFEKNSEDNSLEEFLAHVSLVSDLDNLQEEQDYVVLMTMHSAKGLEFPVVFIPGLEEGVFPGYRAITEGPDQLEEERRLCYVGITRAREKLYLSNARFRTLFGNSSYNKPSRFLSEIPDELVEYPFDSSRSSGQQTRETVGWTKAQSWSSNQSWSSGQSWSSAQTSGSSQTSGSRNSMSGRSRGETSSEGAGLPWETKTPAGSGADRPKAAGTGSLKDLLSSNLVSRGFGAGASVAGGTAVSKPAGNTDFNVGEEVEHKKFGRGTITKATPDNGDQMLEIQFEGAGMKRLMASMANLKKAE</sequence>
<dbReference type="InterPro" id="IPR014016">
    <property type="entry name" value="UvrD-like_ATP-bd"/>
</dbReference>
<comment type="caution">
    <text evidence="15">The sequence shown here is derived from an EMBL/GenBank/DDBJ whole genome shotgun (WGS) entry which is preliminary data.</text>
</comment>
<dbReference type="InterPro" id="IPR014017">
    <property type="entry name" value="DNA_helicase_UvrD-like_C"/>
</dbReference>
<dbReference type="Pfam" id="PF21196">
    <property type="entry name" value="PcrA_UvrD_tudor"/>
    <property type="match status" value="1"/>
</dbReference>
<evidence type="ECO:0000313" key="15">
    <source>
        <dbReference type="EMBL" id="OPX45403.1"/>
    </source>
</evidence>
<dbReference type="InterPro" id="IPR027417">
    <property type="entry name" value="P-loop_NTPase"/>
</dbReference>
<keyword evidence="2 10" id="KW-0547">Nucleotide-binding</keyword>
<dbReference type="GO" id="GO:0016887">
    <property type="term" value="F:ATP hydrolysis activity"/>
    <property type="evidence" value="ECO:0007669"/>
    <property type="project" value="RHEA"/>
</dbReference>
<dbReference type="PROSITE" id="PS51217">
    <property type="entry name" value="UVRD_HELICASE_CTER"/>
    <property type="match status" value="1"/>
</dbReference>
<dbReference type="Gene3D" id="1.10.10.160">
    <property type="match status" value="1"/>
</dbReference>
<dbReference type="FunFam" id="1.10.10.160:FF:000001">
    <property type="entry name" value="ATP-dependent DNA helicase"/>
    <property type="match status" value="1"/>
</dbReference>